<dbReference type="Pfam" id="PF03171">
    <property type="entry name" value="2OG-FeII_Oxy"/>
    <property type="match status" value="1"/>
</dbReference>
<gene>
    <name evidence="4" type="ORF">V6N12_007235</name>
</gene>
<dbReference type="EMBL" id="JBBPBM010000009">
    <property type="protein sequence ID" value="KAK8568691.1"/>
    <property type="molecule type" value="Genomic_DNA"/>
</dbReference>
<name>A0ABR2F153_9ROSI</name>
<reference evidence="4 5" key="1">
    <citation type="journal article" date="2024" name="G3 (Bethesda)">
        <title>Genome assembly of Hibiscus sabdariffa L. provides insights into metabolisms of medicinal natural products.</title>
        <authorList>
            <person name="Kim T."/>
        </authorList>
    </citation>
    <scope>NUCLEOTIDE SEQUENCE [LARGE SCALE GENOMIC DNA]</scope>
    <source>
        <strain evidence="4">TK-2024</strain>
        <tissue evidence="4">Old leaves</tissue>
    </source>
</reference>
<keyword evidence="5" id="KW-1185">Reference proteome</keyword>
<dbReference type="Gene3D" id="2.60.120.330">
    <property type="entry name" value="B-lactam Antibiotic, Isopenicillin N Synthase, Chain"/>
    <property type="match status" value="1"/>
</dbReference>
<proteinExistence type="predicted"/>
<organism evidence="4 5">
    <name type="scientific">Hibiscus sabdariffa</name>
    <name type="common">roselle</name>
    <dbReference type="NCBI Taxonomy" id="183260"/>
    <lineage>
        <taxon>Eukaryota</taxon>
        <taxon>Viridiplantae</taxon>
        <taxon>Streptophyta</taxon>
        <taxon>Embryophyta</taxon>
        <taxon>Tracheophyta</taxon>
        <taxon>Spermatophyta</taxon>
        <taxon>Magnoliopsida</taxon>
        <taxon>eudicotyledons</taxon>
        <taxon>Gunneridae</taxon>
        <taxon>Pentapetalae</taxon>
        <taxon>rosids</taxon>
        <taxon>malvids</taxon>
        <taxon>Malvales</taxon>
        <taxon>Malvaceae</taxon>
        <taxon>Malvoideae</taxon>
        <taxon>Hibiscus</taxon>
    </lineage>
</organism>
<keyword evidence="1" id="KW-0479">Metal-binding</keyword>
<comment type="caution">
    <text evidence="4">The sequence shown here is derived from an EMBL/GenBank/DDBJ whole genome shotgun (WGS) entry which is preliminary data.</text>
</comment>
<sequence>MNPTMESQTQAFNHLLPLDFDNVSTLPDSYAWSTTTLPSDDPCHCTINDRKTSLPIIDIGEPGAYDLLLVARPPSEVIGYGSARIYPFYPKLMWSEGFGMMGSPVEHARKLWPQDHAKFCEVMEQWQAEMKTVCDKIVGIMLGSLGLTHVDDMKWFEPKNGCDQTQCMFHFQLNSYLVCPDPDRAMGLAPHTDTSLIPLLNQCNINGLQVYQDGAGWVPVEPVEGALVVNVDAEVSPLRKLVDSAHPLFYRPVTVKEYVQLKDKVFNKALESIRL</sequence>
<dbReference type="InterPro" id="IPR050295">
    <property type="entry name" value="Plant_2OG-oxidoreductases"/>
</dbReference>
<evidence type="ECO:0000256" key="2">
    <source>
        <dbReference type="ARBA" id="ARBA00023004"/>
    </source>
</evidence>
<keyword evidence="2" id="KW-0408">Iron</keyword>
<dbReference type="SUPFAM" id="SSF51197">
    <property type="entry name" value="Clavaminate synthase-like"/>
    <property type="match status" value="1"/>
</dbReference>
<evidence type="ECO:0000313" key="5">
    <source>
        <dbReference type="Proteomes" id="UP001472677"/>
    </source>
</evidence>
<dbReference type="PANTHER" id="PTHR47991">
    <property type="entry name" value="OXOGLUTARATE/IRON-DEPENDENT DIOXYGENASE"/>
    <property type="match status" value="1"/>
</dbReference>
<dbReference type="Proteomes" id="UP001472677">
    <property type="component" value="Unassembled WGS sequence"/>
</dbReference>
<protein>
    <recommendedName>
        <fullName evidence="3">Isopenicillin N synthase-like Fe(2+) 2OG dioxygenase domain-containing protein</fullName>
    </recommendedName>
</protein>
<dbReference type="InterPro" id="IPR044861">
    <property type="entry name" value="IPNS-like_FE2OG_OXY"/>
</dbReference>
<evidence type="ECO:0000259" key="3">
    <source>
        <dbReference type="Pfam" id="PF03171"/>
    </source>
</evidence>
<evidence type="ECO:0000256" key="1">
    <source>
        <dbReference type="ARBA" id="ARBA00022723"/>
    </source>
</evidence>
<dbReference type="InterPro" id="IPR027443">
    <property type="entry name" value="IPNS-like_sf"/>
</dbReference>
<feature type="domain" description="Isopenicillin N synthase-like Fe(2+) 2OG dioxygenase" evidence="3">
    <location>
        <begin position="171"/>
        <end position="231"/>
    </location>
</feature>
<accession>A0ABR2F153</accession>
<evidence type="ECO:0000313" key="4">
    <source>
        <dbReference type="EMBL" id="KAK8568691.1"/>
    </source>
</evidence>